<dbReference type="SMART" id="SM00382">
    <property type="entry name" value="AAA"/>
    <property type="match status" value="1"/>
</dbReference>
<reference evidence="2" key="1">
    <citation type="journal article" date="2020" name="Nature">
        <title>Giant virus diversity and host interactions through global metagenomics.</title>
        <authorList>
            <person name="Schulz F."/>
            <person name="Roux S."/>
            <person name="Paez-Espino D."/>
            <person name="Jungbluth S."/>
            <person name="Walsh D.A."/>
            <person name="Denef V.J."/>
            <person name="McMahon K.D."/>
            <person name="Konstantinidis K.T."/>
            <person name="Eloe-Fadrosh E.A."/>
            <person name="Kyrpides N.C."/>
            <person name="Woyke T."/>
        </authorList>
    </citation>
    <scope>NUCLEOTIDE SEQUENCE</scope>
    <source>
        <strain evidence="2">GVMAG-S-3300013014-104</strain>
    </source>
</reference>
<feature type="domain" description="AAA+ ATPase" evidence="1">
    <location>
        <begin position="279"/>
        <end position="454"/>
    </location>
</feature>
<proteinExistence type="predicted"/>
<sequence>MYPSPIPTGNSMIEMLKSQLMTMTMISSMNGPEKTGNFFNVIYIFLATGIIDFLCKSVFPGLGNIITKYYREQINANKLINKIVTSEGNNIKSASITVLVNIADHENMFGQALLDYVTNNEKTKHISFKKQNFVLNQSDIIEIYEEYFVKLNENKMVDATDKSGNEGIEQTIELFSYRKSMQELRAFLNKITHEYKIKIENKLGDKMYYFNQHPMNAPTTMNGRKDYTKLPNNSVFTMKVFQTNRKFTNLFGPEISIVRKRVEFFTKNRKWYDTKGIPYTLGLLLSGQAGAGKTSSIKCLANETKRHIININLNNDITKTQLENLFFNELIVVLNVSTGQTEKYYIPLDQRIYVLEDIDAQSDLVMERTTKVTAVPDVPVSIKTNPNKPDTNSNDDSWVQSEKIDLSFLLNLLDGVLEIPGRIVMMTSNFPEKLDHALVRPGRIDVIANFTKCSHPTMIEMMEFFYDIVLSDEEKEAIFRTKEYVISPAEMSKIMFENFGNHAGAIQKLGEIGGLSLQSIESEELPIEVETTDKAISHPQMVNEIEKEKLVESSPETRTSILDLDINSRLDNLTKTYFPDDNRIDRINDRKQQLSRCASYISGNIHTPPDANWLKSVGNEVTGKCFTPPHSTNVIVPYGSESQTNRNSSDYVYELKDFILDPVDKIDTFSDYKYETNQFSAFE</sequence>
<dbReference type="InterPro" id="IPR003593">
    <property type="entry name" value="AAA+_ATPase"/>
</dbReference>
<accession>A0A6C0KRP3</accession>
<dbReference type="GO" id="GO:0005524">
    <property type="term" value="F:ATP binding"/>
    <property type="evidence" value="ECO:0007669"/>
    <property type="project" value="InterPro"/>
</dbReference>
<dbReference type="InterPro" id="IPR027417">
    <property type="entry name" value="P-loop_NTPase"/>
</dbReference>
<dbReference type="PANTHER" id="PTHR23070">
    <property type="entry name" value="BCS1 AAA-TYPE ATPASE"/>
    <property type="match status" value="1"/>
</dbReference>
<dbReference type="InterPro" id="IPR003960">
    <property type="entry name" value="ATPase_AAA_CS"/>
</dbReference>
<dbReference type="SUPFAM" id="SSF52540">
    <property type="entry name" value="P-loop containing nucleoside triphosphate hydrolases"/>
    <property type="match status" value="1"/>
</dbReference>
<protein>
    <recommendedName>
        <fullName evidence="1">AAA+ ATPase domain-containing protein</fullName>
    </recommendedName>
</protein>
<dbReference type="GO" id="GO:0016887">
    <property type="term" value="F:ATP hydrolysis activity"/>
    <property type="evidence" value="ECO:0007669"/>
    <property type="project" value="InterPro"/>
</dbReference>
<evidence type="ECO:0000259" key="1">
    <source>
        <dbReference type="SMART" id="SM00382"/>
    </source>
</evidence>
<dbReference type="AlphaFoldDB" id="A0A6C0KRP3"/>
<dbReference type="EMBL" id="MN740948">
    <property type="protein sequence ID" value="QHU19377.1"/>
    <property type="molecule type" value="Genomic_DNA"/>
</dbReference>
<dbReference type="PROSITE" id="PS00674">
    <property type="entry name" value="AAA"/>
    <property type="match status" value="1"/>
</dbReference>
<dbReference type="Gene3D" id="3.40.50.300">
    <property type="entry name" value="P-loop containing nucleotide triphosphate hydrolases"/>
    <property type="match status" value="1"/>
</dbReference>
<dbReference type="InterPro" id="IPR050747">
    <property type="entry name" value="Mitochondrial_chaperone_BCS1"/>
</dbReference>
<organism evidence="2">
    <name type="scientific">viral metagenome</name>
    <dbReference type="NCBI Taxonomy" id="1070528"/>
    <lineage>
        <taxon>unclassified sequences</taxon>
        <taxon>metagenomes</taxon>
        <taxon>organismal metagenomes</taxon>
    </lineage>
</organism>
<name>A0A6C0KRP3_9ZZZZ</name>
<evidence type="ECO:0000313" key="2">
    <source>
        <dbReference type="EMBL" id="QHU19377.1"/>
    </source>
</evidence>